<feature type="domain" description="TNFR-Cys" evidence="4">
    <location>
        <begin position="36"/>
        <end position="73"/>
    </location>
</feature>
<feature type="transmembrane region" description="Helical" evidence="2">
    <location>
        <begin position="158"/>
        <end position="181"/>
    </location>
</feature>
<evidence type="ECO:0000256" key="2">
    <source>
        <dbReference type="SAM" id="Phobius"/>
    </source>
</evidence>
<dbReference type="PROSITE" id="PS00652">
    <property type="entry name" value="TNFR_NGFR_1"/>
    <property type="match status" value="1"/>
</dbReference>
<feature type="non-terminal residue" evidence="5">
    <location>
        <position position="199"/>
    </location>
</feature>
<evidence type="ECO:0000256" key="3">
    <source>
        <dbReference type="SAM" id="SignalP"/>
    </source>
</evidence>
<protein>
    <recommendedName>
        <fullName evidence="4">TNFR-Cys domain-containing protein</fullName>
    </recommendedName>
</protein>
<feature type="chain" id="PRO_5002110524" description="TNFR-Cys domain-containing protein" evidence="3">
    <location>
        <begin position="19"/>
        <end position="199"/>
    </location>
</feature>
<sequence>MIYASFVIIFALTSICHARNLDEAELDSYEIWPVLCAPDTYFNLKQQECVSCLECPVNKIITTPCQGFHNTKCSPLYDFKEFLLADPPSHPSDNNEKQLTSGTKNYQKTSNADSHNKFIDDHNQATKTHDQDLKHGAPYLDKTSKDALELTASERLSLTISILVCISILVIFIFVVGVCLFQRKMSSQKKLVCQYSSPP</sequence>
<keyword evidence="2" id="KW-0812">Transmembrane</keyword>
<keyword evidence="2" id="KW-0472">Membrane</keyword>
<feature type="compositionally biased region" description="Polar residues" evidence="1">
    <location>
        <begin position="97"/>
        <end position="113"/>
    </location>
</feature>
<keyword evidence="3" id="KW-0732">Signal</keyword>
<name>A0A0B6YCJ9_9EUPU</name>
<proteinExistence type="predicted"/>
<gene>
    <name evidence="5" type="primary">ORF19438</name>
</gene>
<organism evidence="5">
    <name type="scientific">Arion vulgaris</name>
    <dbReference type="NCBI Taxonomy" id="1028688"/>
    <lineage>
        <taxon>Eukaryota</taxon>
        <taxon>Metazoa</taxon>
        <taxon>Spiralia</taxon>
        <taxon>Lophotrochozoa</taxon>
        <taxon>Mollusca</taxon>
        <taxon>Gastropoda</taxon>
        <taxon>Heterobranchia</taxon>
        <taxon>Euthyneura</taxon>
        <taxon>Panpulmonata</taxon>
        <taxon>Eupulmonata</taxon>
        <taxon>Stylommatophora</taxon>
        <taxon>Helicina</taxon>
        <taxon>Arionoidea</taxon>
        <taxon>Arionidae</taxon>
        <taxon>Arion</taxon>
    </lineage>
</organism>
<keyword evidence="2" id="KW-1133">Transmembrane helix</keyword>
<evidence type="ECO:0000259" key="4">
    <source>
        <dbReference type="PROSITE" id="PS00652"/>
    </source>
</evidence>
<evidence type="ECO:0000313" key="5">
    <source>
        <dbReference type="EMBL" id="CEK53210.1"/>
    </source>
</evidence>
<feature type="signal peptide" evidence="3">
    <location>
        <begin position="1"/>
        <end position="18"/>
    </location>
</feature>
<dbReference type="AlphaFoldDB" id="A0A0B6YCJ9"/>
<reference evidence="5" key="1">
    <citation type="submission" date="2014-12" db="EMBL/GenBank/DDBJ databases">
        <title>Insight into the proteome of Arion vulgaris.</title>
        <authorList>
            <person name="Aradska J."/>
            <person name="Bulat T."/>
            <person name="Smidak R."/>
            <person name="Sarate P."/>
            <person name="Gangsoo J."/>
            <person name="Sialana F."/>
            <person name="Bilban M."/>
            <person name="Lubec G."/>
        </authorList>
    </citation>
    <scope>NUCLEOTIDE SEQUENCE</scope>
    <source>
        <tissue evidence="5">Skin</tissue>
    </source>
</reference>
<accession>A0A0B6YCJ9</accession>
<dbReference type="EMBL" id="HACG01006345">
    <property type="protein sequence ID" value="CEK53210.1"/>
    <property type="molecule type" value="Transcribed_RNA"/>
</dbReference>
<feature type="region of interest" description="Disordered" evidence="1">
    <location>
        <begin position="90"/>
        <end position="113"/>
    </location>
</feature>
<evidence type="ECO:0000256" key="1">
    <source>
        <dbReference type="SAM" id="MobiDB-lite"/>
    </source>
</evidence>
<dbReference type="InterPro" id="IPR001368">
    <property type="entry name" value="TNFR/NGFR_Cys_rich_reg"/>
</dbReference>